<dbReference type="GO" id="GO:0007131">
    <property type="term" value="P:reciprocal meiotic recombination"/>
    <property type="evidence" value="ECO:0007669"/>
    <property type="project" value="TreeGrafter"/>
</dbReference>
<comment type="similarity">
    <text evidence="3 10">Belongs to the TOP6A family.</text>
</comment>
<comment type="cofactor">
    <cofactor evidence="2">
        <name>Mg(2+)</name>
        <dbReference type="ChEBI" id="CHEBI:18420"/>
    </cofactor>
</comment>
<keyword evidence="7 10" id="KW-0799">Topoisomerase</keyword>
<dbReference type="EC" id="5.6.2.2" evidence="4"/>
<dbReference type="InterPro" id="IPR002815">
    <property type="entry name" value="Spo11/TopoVI_A"/>
</dbReference>
<evidence type="ECO:0000256" key="3">
    <source>
        <dbReference type="ARBA" id="ARBA00006559"/>
    </source>
</evidence>
<evidence type="ECO:0000256" key="1">
    <source>
        <dbReference type="ARBA" id="ARBA00000185"/>
    </source>
</evidence>
<feature type="compositionally biased region" description="Polar residues" evidence="11">
    <location>
        <begin position="15"/>
        <end position="25"/>
    </location>
</feature>
<dbReference type="CDD" id="cd00223">
    <property type="entry name" value="TOPRIM_TopoIIB_SPO"/>
    <property type="match status" value="1"/>
</dbReference>
<dbReference type="Pfam" id="PF21180">
    <property type="entry name" value="TOP6A-Spo11_Toprim"/>
    <property type="match status" value="2"/>
</dbReference>
<keyword evidence="9 10" id="KW-0413">Isomerase</keyword>
<gene>
    <name evidence="14" type="primary">SPO11</name>
    <name evidence="14" type="ORF">BGZ97_006672</name>
</gene>
<dbReference type="PROSITE" id="PS52041">
    <property type="entry name" value="TOPO_IIB"/>
    <property type="match status" value="1"/>
</dbReference>
<reference evidence="14" key="1">
    <citation type="journal article" date="2020" name="Fungal Divers.">
        <title>Resolving the Mortierellaceae phylogeny through synthesis of multi-gene phylogenetics and phylogenomics.</title>
        <authorList>
            <person name="Vandepol N."/>
            <person name="Liber J."/>
            <person name="Desiro A."/>
            <person name="Na H."/>
            <person name="Kennedy M."/>
            <person name="Barry K."/>
            <person name="Grigoriev I.V."/>
            <person name="Miller A.N."/>
            <person name="O'Donnell K."/>
            <person name="Stajich J.E."/>
            <person name="Bonito G."/>
        </authorList>
    </citation>
    <scope>NUCLEOTIDE SEQUENCE</scope>
    <source>
        <strain evidence="14">NVP60</strain>
    </source>
</reference>
<evidence type="ECO:0000256" key="10">
    <source>
        <dbReference type="PROSITE-ProRule" id="PRU01385"/>
    </source>
</evidence>
<feature type="compositionally biased region" description="Basic and acidic residues" evidence="11">
    <location>
        <begin position="90"/>
        <end position="104"/>
    </location>
</feature>
<accession>A0A9P6RCG1</accession>
<evidence type="ECO:0000256" key="8">
    <source>
        <dbReference type="ARBA" id="ARBA00023125"/>
    </source>
</evidence>
<dbReference type="AlphaFoldDB" id="A0A9P6RCG1"/>
<keyword evidence="6" id="KW-0460">Magnesium</keyword>
<evidence type="ECO:0000313" key="14">
    <source>
        <dbReference type="EMBL" id="KAG0316557.1"/>
    </source>
</evidence>
<dbReference type="InterPro" id="IPR013049">
    <property type="entry name" value="Spo11/TopoVI_A_N"/>
</dbReference>
<feature type="domain" description="Topoisomerase 6 subunit A/Spo11 TOPRIM" evidence="13">
    <location>
        <begin position="864"/>
        <end position="952"/>
    </location>
</feature>
<dbReference type="GO" id="GO:0000706">
    <property type="term" value="P:meiotic DNA double-strand break processing"/>
    <property type="evidence" value="ECO:0007669"/>
    <property type="project" value="TreeGrafter"/>
</dbReference>
<feature type="region of interest" description="Disordered" evidence="11">
    <location>
        <begin position="1021"/>
        <end position="1047"/>
    </location>
</feature>
<feature type="region of interest" description="Disordered" evidence="11">
    <location>
        <begin position="120"/>
        <end position="150"/>
    </location>
</feature>
<dbReference type="Pfam" id="PF04406">
    <property type="entry name" value="TP6A_N"/>
    <property type="match status" value="1"/>
</dbReference>
<evidence type="ECO:0000259" key="12">
    <source>
        <dbReference type="Pfam" id="PF04406"/>
    </source>
</evidence>
<evidence type="ECO:0000256" key="11">
    <source>
        <dbReference type="SAM" id="MobiDB-lite"/>
    </source>
</evidence>
<evidence type="ECO:0000259" key="13">
    <source>
        <dbReference type="Pfam" id="PF21180"/>
    </source>
</evidence>
<comment type="caution">
    <text evidence="14">The sequence shown here is derived from an EMBL/GenBank/DDBJ whole genome shotgun (WGS) entry which is preliminary data.</text>
</comment>
<dbReference type="GO" id="GO:0003918">
    <property type="term" value="F:DNA topoisomerase type II (double strand cut, ATP-hydrolyzing) activity"/>
    <property type="evidence" value="ECO:0007669"/>
    <property type="project" value="UniProtKB-UniRule"/>
</dbReference>
<dbReference type="Gene3D" id="1.10.10.10">
    <property type="entry name" value="Winged helix-like DNA-binding domain superfamily/Winged helix DNA-binding domain"/>
    <property type="match status" value="1"/>
</dbReference>
<evidence type="ECO:0000313" key="15">
    <source>
        <dbReference type="Proteomes" id="UP000823405"/>
    </source>
</evidence>
<feature type="domain" description="Spo11/DNA topoisomerase VI subunit A N-terminal" evidence="12">
    <location>
        <begin position="571"/>
        <end position="631"/>
    </location>
</feature>
<comment type="catalytic activity">
    <reaction evidence="1 10">
        <text>ATP-dependent breakage, passage and rejoining of double-stranded DNA.</text>
        <dbReference type="EC" id="5.6.2.2"/>
    </reaction>
</comment>
<dbReference type="GO" id="GO:0005524">
    <property type="term" value="F:ATP binding"/>
    <property type="evidence" value="ECO:0007669"/>
    <property type="project" value="InterPro"/>
</dbReference>
<evidence type="ECO:0000256" key="7">
    <source>
        <dbReference type="ARBA" id="ARBA00023029"/>
    </source>
</evidence>
<dbReference type="InterPro" id="IPR036078">
    <property type="entry name" value="Spo11/TopoVI_A_sf"/>
</dbReference>
<feature type="region of interest" description="Disordered" evidence="11">
    <location>
        <begin position="1"/>
        <end position="104"/>
    </location>
</feature>
<dbReference type="PANTHER" id="PTHR10848">
    <property type="entry name" value="MEIOTIC RECOMBINATION PROTEIN SPO11"/>
    <property type="match status" value="1"/>
</dbReference>
<name>A0A9P6RCG1_9FUNG</name>
<protein>
    <recommendedName>
        <fullName evidence="4">DNA topoisomerase (ATP-hydrolyzing)</fullName>
        <ecNumber evidence="4">5.6.2.2</ecNumber>
    </recommendedName>
</protein>
<dbReference type="InterPro" id="IPR036388">
    <property type="entry name" value="WH-like_DNA-bd_sf"/>
</dbReference>
<feature type="compositionally biased region" description="Polar residues" evidence="11">
    <location>
        <begin position="130"/>
        <end position="140"/>
    </location>
</feature>
<organism evidence="14 15">
    <name type="scientific">Linnemannia gamsii</name>
    <dbReference type="NCBI Taxonomy" id="64522"/>
    <lineage>
        <taxon>Eukaryota</taxon>
        <taxon>Fungi</taxon>
        <taxon>Fungi incertae sedis</taxon>
        <taxon>Mucoromycota</taxon>
        <taxon>Mortierellomycotina</taxon>
        <taxon>Mortierellomycetes</taxon>
        <taxon>Mortierellales</taxon>
        <taxon>Mortierellaceae</taxon>
        <taxon>Linnemannia</taxon>
    </lineage>
</organism>
<dbReference type="Proteomes" id="UP000823405">
    <property type="component" value="Unassembled WGS sequence"/>
</dbReference>
<evidence type="ECO:0000256" key="4">
    <source>
        <dbReference type="ARBA" id="ARBA00012895"/>
    </source>
</evidence>
<evidence type="ECO:0000256" key="5">
    <source>
        <dbReference type="ARBA" id="ARBA00022723"/>
    </source>
</evidence>
<dbReference type="OrthoDB" id="521512at2759"/>
<dbReference type="EMBL" id="JAAAIN010000296">
    <property type="protein sequence ID" value="KAG0316557.1"/>
    <property type="molecule type" value="Genomic_DNA"/>
</dbReference>
<dbReference type="GO" id="GO:0003677">
    <property type="term" value="F:DNA binding"/>
    <property type="evidence" value="ECO:0007669"/>
    <property type="project" value="UniProtKB-UniRule"/>
</dbReference>
<evidence type="ECO:0000256" key="2">
    <source>
        <dbReference type="ARBA" id="ARBA00001946"/>
    </source>
</evidence>
<keyword evidence="5" id="KW-0479">Metal-binding</keyword>
<dbReference type="GO" id="GO:0042138">
    <property type="term" value="P:meiotic DNA double-strand break formation"/>
    <property type="evidence" value="ECO:0007669"/>
    <property type="project" value="TreeGrafter"/>
</dbReference>
<dbReference type="SUPFAM" id="SSF56726">
    <property type="entry name" value="DNA topoisomerase IV, alpha subunit"/>
    <property type="match status" value="2"/>
</dbReference>
<dbReference type="PRINTS" id="PR01550">
    <property type="entry name" value="TOP6AFAMILY"/>
</dbReference>
<dbReference type="Gene3D" id="3.40.1360.10">
    <property type="match status" value="1"/>
</dbReference>
<keyword evidence="8 10" id="KW-0238">DNA-binding</keyword>
<feature type="domain" description="Topoisomerase 6 subunit A/Spo11 TOPRIM" evidence="13">
    <location>
        <begin position="755"/>
        <end position="813"/>
    </location>
</feature>
<evidence type="ECO:0000256" key="6">
    <source>
        <dbReference type="ARBA" id="ARBA00022842"/>
    </source>
</evidence>
<keyword evidence="15" id="KW-1185">Reference proteome</keyword>
<dbReference type="GO" id="GO:0046872">
    <property type="term" value="F:metal ion binding"/>
    <property type="evidence" value="ECO:0007669"/>
    <property type="project" value="UniProtKB-KW"/>
</dbReference>
<evidence type="ECO:0000256" key="9">
    <source>
        <dbReference type="ARBA" id="ARBA00023235"/>
    </source>
</evidence>
<feature type="active site" description="O-(5'-phospho-DNA)-tyrosine intermediate" evidence="10">
    <location>
        <position position="599"/>
    </location>
</feature>
<feature type="compositionally biased region" description="Low complexity" evidence="11">
    <location>
        <begin position="366"/>
        <end position="389"/>
    </location>
</feature>
<sequence>MSFYATEPPPRHQQRLVQERSSTIGTDELGSDVSKISEDEEEDFTSGSAGGRRGGGKENCPSSCLWDAYPPEIGEWSKDLGQMDDAPSDDFSRDQRKEQGDEVEDLDRFLYSDEYLVGDDLGGDARLRPQSPQENMFTNDSGGGGGGGGGADDFCYGTCKTDAAGDERVEERRLWSLEQAVPDMTMTYPDRSDNLIHGRYPDDPESVVGQGSGGDFWWESTDEDATKYSSSSLSSGWGSFNDAEISHRDQEKQQQQQRQLHDEGEDVDGGVPDLHQDLDMDDILFARTTTEALQLEDFITDAPPIPYDPIAQSCHISGDQTTNTAYNPTVITTRMLPISHSSSSASTPTPPQQQPKQPQHRRSSEAPASASKPTPIPSTTSKTTEYMSTTERPRDWILEQLEGLASQFLYQLSMGERPVIELACRNRMDSAVYDQEAGVIRRRRRRVDDEVAAEVLPGEGDSACAVSGLLEEVVVAEVVVAETVERFGKEDNESEADRMEAASIGKRQRTVAGCGLEGKRRKMIDGRTNNETKTPDDTLEAAISPKSLLPLSPISPPSSPFTKRSVYGSKRTRKILRATELIHENVSKDTISSKRDMYYRDVLAFGSQPAVDGIVEDLACTFEVPRANLNVVAGTRSVVFGSVRMLITTLGGKHRGASGGERLENEKAEGWLPWSQEEIADSFFSNIQTLSHKQQSSQEPQHYLVEGNKRKEGSEAEEEDPLDSRFYQTSYNTLVPIPVRFSDIVEIEIHPRTRFVLVIEKEATFSNLISLGFCELQDSGEGQGQGPCILLTSKGFPDQVARQLVKALEEMVRDGVYLRRFPFAPPSSGSGSGDGGCISGCGTSESPSVEVVSSYQSPSSVQIPLDIPILALVDCDPHGIEIYLAYRCGSIQSAYDNANLAVPALKCLGQVPSDWDLFFNPPQPTTSTTTGEWFSFEREPTEVNHQEQEQLRTLFRGAFIPLTDKDRKNLGRLMTTHPYICQHTRWREQIERMLEVDAKTELQSLHLLGLSYGSSGSATTAVVEGSEVEGGGSEGSEGTESKESVDGAGGLVAYLQHKLQDPQSWL</sequence>
<feature type="compositionally biased region" description="Gly residues" evidence="11">
    <location>
        <begin position="141"/>
        <end position="150"/>
    </location>
</feature>
<dbReference type="PANTHER" id="PTHR10848:SF0">
    <property type="entry name" value="MEIOTIC RECOMBINATION PROTEIN SPO11"/>
    <property type="match status" value="1"/>
</dbReference>
<dbReference type="InterPro" id="IPR034136">
    <property type="entry name" value="TOPRIM_Topo6A/Spo11"/>
</dbReference>
<dbReference type="GO" id="GO:0000228">
    <property type="term" value="C:nuclear chromosome"/>
    <property type="evidence" value="ECO:0007669"/>
    <property type="project" value="TreeGrafter"/>
</dbReference>
<feature type="region of interest" description="Disordered" evidence="11">
    <location>
        <begin position="239"/>
        <end position="275"/>
    </location>
</feature>
<feature type="region of interest" description="Disordered" evidence="11">
    <location>
        <begin position="339"/>
        <end position="389"/>
    </location>
</feature>
<proteinExistence type="inferred from homology"/>